<evidence type="ECO:0000256" key="7">
    <source>
        <dbReference type="ARBA" id="ARBA00023273"/>
    </source>
</evidence>
<evidence type="ECO:0000256" key="1">
    <source>
        <dbReference type="ARBA" id="ARBA00002404"/>
    </source>
</evidence>
<evidence type="ECO:0000256" key="3">
    <source>
        <dbReference type="ARBA" id="ARBA00009205"/>
    </source>
</evidence>
<dbReference type="EMBL" id="WNWW01000161">
    <property type="protein sequence ID" value="KAF3429481.1"/>
    <property type="molecule type" value="Genomic_DNA"/>
</dbReference>
<dbReference type="InterPro" id="IPR029416">
    <property type="entry name" value="CFAP300"/>
</dbReference>
<evidence type="ECO:0000256" key="6">
    <source>
        <dbReference type="ARBA" id="ARBA00023212"/>
    </source>
</evidence>
<dbReference type="GO" id="GO:0005930">
    <property type="term" value="C:axoneme"/>
    <property type="evidence" value="ECO:0007669"/>
    <property type="project" value="UniProtKB-SubCell"/>
</dbReference>
<comment type="similarity">
    <text evidence="3">Belongs to the CFAP300 family.</text>
</comment>
<keyword evidence="5" id="KW-0963">Cytoplasm</keyword>
<dbReference type="Proteomes" id="UP000655588">
    <property type="component" value="Unassembled WGS sequence"/>
</dbReference>
<comment type="function">
    <text evidence="1">Cilium- and flagellum-specific protein that plays a role in axonemal structure organization and motility. May play a role in outer and inner dynein arm assembly.</text>
</comment>
<evidence type="ECO:0000256" key="4">
    <source>
        <dbReference type="ARBA" id="ARBA00022174"/>
    </source>
</evidence>
<protein>
    <recommendedName>
        <fullName evidence="4">Cilia- and flagella-associated protein 300</fullName>
    </recommendedName>
</protein>
<dbReference type="PANTHER" id="PTHR31078">
    <property type="entry name" value="CILIA- AND FLAGELLA-ASSOCIATED PROTEIN 300"/>
    <property type="match status" value="1"/>
</dbReference>
<organism evidence="8 9">
    <name type="scientific">Frieseomelitta varia</name>
    <dbReference type="NCBI Taxonomy" id="561572"/>
    <lineage>
        <taxon>Eukaryota</taxon>
        <taxon>Metazoa</taxon>
        <taxon>Ecdysozoa</taxon>
        <taxon>Arthropoda</taxon>
        <taxon>Hexapoda</taxon>
        <taxon>Insecta</taxon>
        <taxon>Pterygota</taxon>
        <taxon>Neoptera</taxon>
        <taxon>Endopterygota</taxon>
        <taxon>Hymenoptera</taxon>
        <taxon>Apocrita</taxon>
        <taxon>Aculeata</taxon>
        <taxon>Apoidea</taxon>
        <taxon>Anthophila</taxon>
        <taxon>Apidae</taxon>
        <taxon>Frieseomelitta</taxon>
    </lineage>
</organism>
<reference evidence="8" key="1">
    <citation type="submission" date="2019-11" db="EMBL/GenBank/DDBJ databases">
        <title>The nuclear and mitochondrial genomes of Frieseomelitta varia - a highly eusocial stingless bee (Meliponini) with a permanently sterile worker caste.</title>
        <authorList>
            <person name="Freitas F.C.P."/>
            <person name="Lourenco A.P."/>
            <person name="Nunes F.M.F."/>
            <person name="Paschoal A.R."/>
            <person name="Abreu F.C.P."/>
            <person name="Barbin F.O."/>
            <person name="Bataglia L."/>
            <person name="Cardoso-Junior C.A.M."/>
            <person name="Cervoni M.S."/>
            <person name="Silva S.R."/>
            <person name="Dalarmi F."/>
            <person name="Del Lama M.A."/>
            <person name="Depintor T.S."/>
            <person name="Ferreira K.M."/>
            <person name="Goria P.S."/>
            <person name="Jaskot M.C."/>
            <person name="Lago D.C."/>
            <person name="Luna-Lucena D."/>
            <person name="Moda L.M."/>
            <person name="Nascimento L."/>
            <person name="Pedrino M."/>
            <person name="Rabico F.O."/>
            <person name="Sanches F.C."/>
            <person name="Santos D.E."/>
            <person name="Santos C.G."/>
            <person name="Vieira J."/>
            <person name="Lopes T.F."/>
            <person name="Barchuk A.R."/>
            <person name="Hartfelder K."/>
            <person name="Simoes Z.L.P."/>
            <person name="Bitondi M.M.G."/>
            <person name="Pinheiro D.G."/>
        </authorList>
    </citation>
    <scope>NUCLEOTIDE SEQUENCE</scope>
    <source>
        <strain evidence="8">USP_RPSP 00005682</strain>
        <tissue evidence="8">Whole individual</tissue>
    </source>
</reference>
<evidence type="ECO:0000256" key="2">
    <source>
        <dbReference type="ARBA" id="ARBA00004430"/>
    </source>
</evidence>
<keyword evidence="9" id="KW-1185">Reference proteome</keyword>
<proteinExistence type="inferred from homology"/>
<dbReference type="AlphaFoldDB" id="A0A833S7H2"/>
<evidence type="ECO:0000256" key="5">
    <source>
        <dbReference type="ARBA" id="ARBA00022490"/>
    </source>
</evidence>
<accession>A0A833S7H2</accession>
<evidence type="ECO:0000313" key="9">
    <source>
        <dbReference type="Proteomes" id="UP000655588"/>
    </source>
</evidence>
<keyword evidence="6" id="KW-0206">Cytoskeleton</keyword>
<gene>
    <name evidence="8" type="ORF">E2986_00102</name>
</gene>
<name>A0A833S7H2_9HYME</name>
<evidence type="ECO:0000313" key="8">
    <source>
        <dbReference type="EMBL" id="KAF3429481.1"/>
    </source>
</evidence>
<dbReference type="Pfam" id="PF14926">
    <property type="entry name" value="CFAP300"/>
    <property type="match status" value="1"/>
</dbReference>
<sequence>MEIKPTYTFIPLAQKNFVGIHDKTTQEFLTKWGIKGNFVIQHFTFNEPFQQYHKYHLAEAFFQDSIVAKELLTKQGNDWVKQGITASSVEIKPIPCSVLNMSFFNKLKDPENAVVYKSGIICKRYDMEIENFLISDNLRRVWLFTIVNLLMLLDEECPEYNLYSKDEREEFIFCIFQMLVLGGILCQYEDVLNPYLKVTKAIYKDLIKLVQKNKDADLSISTVVLQVIAKDSKGQAYFPCDPYHKQNIGFLLIDGITHEITTFLHQFGEYCLLQ</sequence>
<keyword evidence="7" id="KW-0966">Cell projection</keyword>
<comment type="subcellular location">
    <subcellularLocation>
        <location evidence="2">Cytoplasm</location>
        <location evidence="2">Cytoskeleton</location>
        <location evidence="2">Cilium axoneme</location>
    </subcellularLocation>
</comment>
<comment type="caution">
    <text evidence="8">The sequence shown here is derived from an EMBL/GenBank/DDBJ whole genome shotgun (WGS) entry which is preliminary data.</text>
</comment>
<dbReference type="PANTHER" id="PTHR31078:SF1">
    <property type="entry name" value="CILIA- AND FLAGELLA-ASSOCIATED PROTEIN 300"/>
    <property type="match status" value="1"/>
</dbReference>